<dbReference type="Proteomes" id="UP000231632">
    <property type="component" value="Unassembled WGS sequence"/>
</dbReference>
<proteinExistence type="inferred from homology"/>
<evidence type="ECO:0000256" key="4">
    <source>
        <dbReference type="ARBA" id="ARBA00023172"/>
    </source>
</evidence>
<evidence type="ECO:0000256" key="5">
    <source>
        <dbReference type="PROSITE-ProRule" id="PRU01248"/>
    </source>
</evidence>
<dbReference type="InterPro" id="IPR013762">
    <property type="entry name" value="Integrase-like_cat_sf"/>
</dbReference>
<keyword evidence="9" id="KW-1185">Reference proteome</keyword>
<dbReference type="GO" id="GO:0006310">
    <property type="term" value="P:DNA recombination"/>
    <property type="evidence" value="ECO:0007669"/>
    <property type="project" value="UniProtKB-KW"/>
</dbReference>
<dbReference type="InterPro" id="IPR010998">
    <property type="entry name" value="Integrase_recombinase_N"/>
</dbReference>
<dbReference type="InterPro" id="IPR044068">
    <property type="entry name" value="CB"/>
</dbReference>
<feature type="domain" description="Tyr recombinase" evidence="6">
    <location>
        <begin position="208"/>
        <end position="384"/>
    </location>
</feature>
<keyword evidence="4" id="KW-0233">DNA recombination</keyword>
<accession>A0A1L8CP99</accession>
<gene>
    <name evidence="8" type="ORF">MMIC_P1724</name>
</gene>
<dbReference type="Gene3D" id="3.30.160.390">
    <property type="entry name" value="Integrase, DNA-binding domain"/>
    <property type="match status" value="1"/>
</dbReference>
<dbReference type="RefSeq" id="WP_072660063.1">
    <property type="nucleotide sequence ID" value="NZ_BDFD01000015.1"/>
</dbReference>
<dbReference type="OrthoDB" id="9775880at2"/>
<evidence type="ECO:0000313" key="8">
    <source>
        <dbReference type="EMBL" id="GAV20751.1"/>
    </source>
</evidence>
<evidence type="ECO:0000256" key="1">
    <source>
        <dbReference type="ARBA" id="ARBA00008857"/>
    </source>
</evidence>
<dbReference type="PROSITE" id="PS51900">
    <property type="entry name" value="CB"/>
    <property type="match status" value="1"/>
</dbReference>
<dbReference type="InterPro" id="IPR038488">
    <property type="entry name" value="Integrase_DNA-bd_sf"/>
</dbReference>
<sequence>MKKKITQKFIDSLTNSTGKDMFVRDTELPGFVVKVSKAGHKTFCVEARIKQGPTRRITISPCARISLRKARDTAKELLAQMSNGIDPRKEAQAIQKAKKLEAVKDITLEAALNDYFELRRTKPKTEVDYRSAINNHLADWLKRPLREITTEELLKRHRHIGESKGKEATANLTMRALRAIFNKMIQVYKIMDDNPVNAVQSEMYLIRPRERFVSLDLLTDFIDELLKLKNQVARDYLLMTLLTGLRRNEMAPLTWSQIDFKNKIFTIPGDQTKNHKDHHVPLAPLTYLILCHRKKFNSKDGPYVFPASRGRGHISEPKSSLAKIEAETGVHITTHDLRRTFATYQDEMGVSSETISKLLNHKLKSVAERHYILRRKDRYRAELKGICDYIESLTSFEKHEQGETISINWLKEFYVTELTDTDYDSTWLVERTNEDYTEIE</sequence>
<dbReference type="InterPro" id="IPR002104">
    <property type="entry name" value="Integrase_catalytic"/>
</dbReference>
<feature type="domain" description="Core-binding (CB)" evidence="7">
    <location>
        <begin position="106"/>
        <end position="185"/>
    </location>
</feature>
<evidence type="ECO:0000313" key="9">
    <source>
        <dbReference type="Proteomes" id="UP000231632"/>
    </source>
</evidence>
<dbReference type="Gene3D" id="1.10.150.130">
    <property type="match status" value="1"/>
</dbReference>
<dbReference type="PANTHER" id="PTHR30629:SF2">
    <property type="entry name" value="PROPHAGE INTEGRASE INTS-RELATED"/>
    <property type="match status" value="1"/>
</dbReference>
<dbReference type="AlphaFoldDB" id="A0A1L8CP99"/>
<dbReference type="Pfam" id="PF00589">
    <property type="entry name" value="Phage_integrase"/>
    <property type="match status" value="1"/>
</dbReference>
<name>A0A1L8CP99_9PROT</name>
<dbReference type="CDD" id="cd00801">
    <property type="entry name" value="INT_P4_C"/>
    <property type="match status" value="1"/>
</dbReference>
<keyword evidence="3 5" id="KW-0238">DNA-binding</keyword>
<dbReference type="PROSITE" id="PS51898">
    <property type="entry name" value="TYR_RECOMBINASE"/>
    <property type="match status" value="1"/>
</dbReference>
<evidence type="ECO:0000256" key="2">
    <source>
        <dbReference type="ARBA" id="ARBA00022908"/>
    </source>
</evidence>
<dbReference type="PANTHER" id="PTHR30629">
    <property type="entry name" value="PROPHAGE INTEGRASE"/>
    <property type="match status" value="1"/>
</dbReference>
<keyword evidence="2" id="KW-0229">DNA integration</keyword>
<reference evidence="8 9" key="1">
    <citation type="journal article" date="2017" name="Arch. Microbiol.">
        <title>Mariprofundus micogutta sp. nov., a novel iron-oxidizing zetaproteobacterium isolated from a deep-sea hydrothermal field at the Bayonnaise knoll of the Izu-Ogasawara arc, and a description of Mariprofundales ord. nov. and Zetaproteobacteria classis nov.</title>
        <authorList>
            <person name="Makita H."/>
            <person name="Tanaka E."/>
            <person name="Mitsunobu S."/>
            <person name="Miyazaki M."/>
            <person name="Nunoura T."/>
            <person name="Uematsu K."/>
            <person name="Takaki Y."/>
            <person name="Nishi S."/>
            <person name="Shimamura S."/>
            <person name="Takai K."/>
        </authorList>
    </citation>
    <scope>NUCLEOTIDE SEQUENCE [LARGE SCALE GENOMIC DNA]</scope>
    <source>
        <strain evidence="8 9">ET2</strain>
    </source>
</reference>
<dbReference type="Pfam" id="PF13356">
    <property type="entry name" value="Arm-DNA-bind_3"/>
    <property type="match status" value="1"/>
</dbReference>
<evidence type="ECO:0000259" key="6">
    <source>
        <dbReference type="PROSITE" id="PS51898"/>
    </source>
</evidence>
<dbReference type="GO" id="GO:0003677">
    <property type="term" value="F:DNA binding"/>
    <property type="evidence" value="ECO:0007669"/>
    <property type="project" value="UniProtKB-UniRule"/>
</dbReference>
<comment type="similarity">
    <text evidence="1">Belongs to the 'phage' integrase family.</text>
</comment>
<dbReference type="InterPro" id="IPR025166">
    <property type="entry name" value="Integrase_DNA_bind_dom"/>
</dbReference>
<dbReference type="InterPro" id="IPR050808">
    <property type="entry name" value="Phage_Integrase"/>
</dbReference>
<organism evidence="8 9">
    <name type="scientific">Mariprofundus micogutta</name>
    <dbReference type="NCBI Taxonomy" id="1921010"/>
    <lineage>
        <taxon>Bacteria</taxon>
        <taxon>Pseudomonadati</taxon>
        <taxon>Pseudomonadota</taxon>
        <taxon>Candidatius Mariprofundia</taxon>
        <taxon>Mariprofundales</taxon>
        <taxon>Mariprofundaceae</taxon>
        <taxon>Mariprofundus</taxon>
    </lineage>
</organism>
<dbReference type="InterPro" id="IPR011010">
    <property type="entry name" value="DNA_brk_join_enz"/>
</dbReference>
<dbReference type="EMBL" id="BDFD01000015">
    <property type="protein sequence ID" value="GAV20751.1"/>
    <property type="molecule type" value="Genomic_DNA"/>
</dbReference>
<evidence type="ECO:0000259" key="7">
    <source>
        <dbReference type="PROSITE" id="PS51900"/>
    </source>
</evidence>
<dbReference type="GO" id="GO:0015074">
    <property type="term" value="P:DNA integration"/>
    <property type="evidence" value="ECO:0007669"/>
    <property type="project" value="UniProtKB-KW"/>
</dbReference>
<dbReference type="SUPFAM" id="SSF56349">
    <property type="entry name" value="DNA breaking-rejoining enzymes"/>
    <property type="match status" value="1"/>
</dbReference>
<dbReference type="Gene3D" id="1.10.443.10">
    <property type="entry name" value="Intergrase catalytic core"/>
    <property type="match status" value="1"/>
</dbReference>
<dbReference type="STRING" id="1921010.MMIC_P1724"/>
<protein>
    <submittedName>
        <fullName evidence="8">Uncharacterized protein</fullName>
    </submittedName>
</protein>
<evidence type="ECO:0000256" key="3">
    <source>
        <dbReference type="ARBA" id="ARBA00023125"/>
    </source>
</evidence>
<comment type="caution">
    <text evidence="8">The sequence shown here is derived from an EMBL/GenBank/DDBJ whole genome shotgun (WGS) entry which is preliminary data.</text>
</comment>